<reference evidence="2" key="1">
    <citation type="submission" date="2017-07" db="EMBL/GenBank/DDBJ databases">
        <title>Taro Niue Genome Assembly and Annotation.</title>
        <authorList>
            <person name="Atibalentja N."/>
            <person name="Keating K."/>
            <person name="Fields C.J."/>
        </authorList>
    </citation>
    <scope>NUCLEOTIDE SEQUENCE</scope>
    <source>
        <strain evidence="2">Niue_2</strain>
        <tissue evidence="2">Leaf</tissue>
    </source>
</reference>
<proteinExistence type="predicted"/>
<feature type="transmembrane region" description="Helical" evidence="1">
    <location>
        <begin position="6"/>
        <end position="26"/>
    </location>
</feature>
<protein>
    <submittedName>
        <fullName evidence="2">Uncharacterized protein</fullName>
    </submittedName>
</protein>
<evidence type="ECO:0000313" key="3">
    <source>
        <dbReference type="Proteomes" id="UP000652761"/>
    </source>
</evidence>
<dbReference type="EMBL" id="NMUH01003335">
    <property type="protein sequence ID" value="MQM05042.1"/>
    <property type="molecule type" value="Genomic_DNA"/>
</dbReference>
<organism evidence="2 3">
    <name type="scientific">Colocasia esculenta</name>
    <name type="common">Wild taro</name>
    <name type="synonym">Arum esculentum</name>
    <dbReference type="NCBI Taxonomy" id="4460"/>
    <lineage>
        <taxon>Eukaryota</taxon>
        <taxon>Viridiplantae</taxon>
        <taxon>Streptophyta</taxon>
        <taxon>Embryophyta</taxon>
        <taxon>Tracheophyta</taxon>
        <taxon>Spermatophyta</taxon>
        <taxon>Magnoliopsida</taxon>
        <taxon>Liliopsida</taxon>
        <taxon>Araceae</taxon>
        <taxon>Aroideae</taxon>
        <taxon>Colocasieae</taxon>
        <taxon>Colocasia</taxon>
    </lineage>
</organism>
<keyword evidence="1" id="KW-0472">Membrane</keyword>
<comment type="caution">
    <text evidence="2">The sequence shown here is derived from an EMBL/GenBank/DDBJ whole genome shotgun (WGS) entry which is preliminary data.</text>
</comment>
<sequence>MLCMTPTISVYIVICALPSLVVRLLFRNTSAVIYPRFCVSQARVLVVLGVCPGTRVVPSRSVSSVLDILTHVWCWLVSTVLWLVLVERQLDLSSVTVRLRDSSCVVLSGLDTCLIIQ</sequence>
<evidence type="ECO:0000256" key="1">
    <source>
        <dbReference type="SAM" id="Phobius"/>
    </source>
</evidence>
<keyword evidence="3" id="KW-1185">Reference proteome</keyword>
<dbReference type="Proteomes" id="UP000652761">
    <property type="component" value="Unassembled WGS sequence"/>
</dbReference>
<accession>A0A843W569</accession>
<gene>
    <name evidence="2" type="ORF">Taro_037848</name>
</gene>
<dbReference type="AlphaFoldDB" id="A0A843W569"/>
<name>A0A843W569_COLES</name>
<keyword evidence="1" id="KW-0812">Transmembrane</keyword>
<keyword evidence="1" id="KW-1133">Transmembrane helix</keyword>
<evidence type="ECO:0000313" key="2">
    <source>
        <dbReference type="EMBL" id="MQM05042.1"/>
    </source>
</evidence>